<comment type="function">
    <text evidence="6">Probably involved in the biogenesis of the COX complex.</text>
</comment>
<gene>
    <name evidence="7" type="primary">CSON006841</name>
</gene>
<protein>
    <recommendedName>
        <fullName evidence="6">SURF1-like protein</fullName>
    </recommendedName>
</protein>
<comment type="subcellular location">
    <subcellularLocation>
        <location evidence="1">Membrane</location>
    </subcellularLocation>
    <subcellularLocation>
        <location evidence="6">Mitochondrion inner membrane</location>
        <topology evidence="6">Multi-pass membrane protein</topology>
    </subcellularLocation>
</comment>
<dbReference type="OMA" id="WYSRDVA"/>
<dbReference type="EMBL" id="UFQT01002586">
    <property type="protein sequence ID" value="SSX33718.1"/>
    <property type="molecule type" value="Genomic_DNA"/>
</dbReference>
<keyword evidence="6" id="KW-0999">Mitochondrion inner membrane</keyword>
<name>A0A336N5E4_CULSO</name>
<keyword evidence="3 6" id="KW-0812">Transmembrane</keyword>
<evidence type="ECO:0000256" key="2">
    <source>
        <dbReference type="ARBA" id="ARBA00007165"/>
    </source>
</evidence>
<dbReference type="GO" id="GO:0005743">
    <property type="term" value="C:mitochondrial inner membrane"/>
    <property type="evidence" value="ECO:0007669"/>
    <property type="project" value="UniProtKB-SubCell"/>
</dbReference>
<dbReference type="PANTHER" id="PTHR23427">
    <property type="entry name" value="SURFEIT LOCUS PROTEIN"/>
    <property type="match status" value="1"/>
</dbReference>
<feature type="transmembrane region" description="Helical" evidence="6">
    <location>
        <begin position="270"/>
        <end position="288"/>
    </location>
</feature>
<keyword evidence="6" id="KW-0496">Mitochondrion</keyword>
<keyword evidence="4 6" id="KW-1133">Transmembrane helix</keyword>
<dbReference type="VEuPathDB" id="VectorBase:CSON006841"/>
<reference evidence="7" key="1">
    <citation type="submission" date="2018-07" db="EMBL/GenBank/DDBJ databases">
        <authorList>
            <person name="Quirk P.G."/>
            <person name="Krulwich T.A."/>
        </authorList>
    </citation>
    <scope>NUCLEOTIDE SEQUENCE</scope>
</reference>
<comment type="caution">
    <text evidence="6">Lacks conserved residue(s) required for the propagation of feature annotation.</text>
</comment>
<dbReference type="GO" id="GO:0033617">
    <property type="term" value="P:mitochondrial respiratory chain complex IV assembly"/>
    <property type="evidence" value="ECO:0007669"/>
    <property type="project" value="TreeGrafter"/>
</dbReference>
<dbReference type="CDD" id="cd06662">
    <property type="entry name" value="SURF1"/>
    <property type="match status" value="1"/>
</dbReference>
<dbReference type="Pfam" id="PF02104">
    <property type="entry name" value="SURF1"/>
    <property type="match status" value="1"/>
</dbReference>
<dbReference type="AlphaFoldDB" id="A0A336N5E4"/>
<organism evidence="7">
    <name type="scientific">Culicoides sonorensis</name>
    <name type="common">Biting midge</name>
    <dbReference type="NCBI Taxonomy" id="179676"/>
    <lineage>
        <taxon>Eukaryota</taxon>
        <taxon>Metazoa</taxon>
        <taxon>Ecdysozoa</taxon>
        <taxon>Arthropoda</taxon>
        <taxon>Hexapoda</taxon>
        <taxon>Insecta</taxon>
        <taxon>Pterygota</taxon>
        <taxon>Neoptera</taxon>
        <taxon>Endopterygota</taxon>
        <taxon>Diptera</taxon>
        <taxon>Nematocera</taxon>
        <taxon>Chironomoidea</taxon>
        <taxon>Ceratopogonidae</taxon>
        <taxon>Ceratopogoninae</taxon>
        <taxon>Culicoides</taxon>
        <taxon>Monoculicoides</taxon>
    </lineage>
</organism>
<proteinExistence type="inferred from homology"/>
<evidence type="ECO:0000256" key="4">
    <source>
        <dbReference type="ARBA" id="ARBA00022989"/>
    </source>
</evidence>
<dbReference type="InterPro" id="IPR002994">
    <property type="entry name" value="Surf1/Shy1"/>
</dbReference>
<keyword evidence="5 6" id="KW-0472">Membrane</keyword>
<dbReference type="PROSITE" id="PS50895">
    <property type="entry name" value="SURF1"/>
    <property type="match status" value="1"/>
</dbReference>
<sequence>MFGNSKQSLISLGRQIGKRSPFIVPSRNATREHLNFLKETKKNIARPGDFKEPTEKIGIGGYFLFALPVTAFGLGCWQVKRKIWKENLIKELESKTKLGPVPIPENLTDVDRMEYHTVKVTGEFLHDRELLLGPRSLITDGDMTSDGGLMTQKQETIGFHVITPLKLEGREEMILVNRGWIPASKKNPRTRPEGQIEGTVELQGVVRLAEVRPQFTPDHRENMYFYRDLVKMCKHTGAEPVFIDATFDSTVKGGPIGGQTRVSLRNEHNSYIITWFSLSAFTGWLWYSKIFKKIMARK</sequence>
<evidence type="ECO:0000256" key="5">
    <source>
        <dbReference type="ARBA" id="ARBA00023136"/>
    </source>
</evidence>
<comment type="similarity">
    <text evidence="2 6">Belongs to the SURF1 family.</text>
</comment>
<evidence type="ECO:0000256" key="6">
    <source>
        <dbReference type="RuleBase" id="RU363076"/>
    </source>
</evidence>
<dbReference type="PANTHER" id="PTHR23427:SF2">
    <property type="entry name" value="SURFEIT LOCUS PROTEIN 1"/>
    <property type="match status" value="1"/>
</dbReference>
<evidence type="ECO:0000256" key="1">
    <source>
        <dbReference type="ARBA" id="ARBA00004370"/>
    </source>
</evidence>
<evidence type="ECO:0000313" key="7">
    <source>
        <dbReference type="EMBL" id="SSX33718.1"/>
    </source>
</evidence>
<dbReference type="InterPro" id="IPR045214">
    <property type="entry name" value="Surf1/Surf4"/>
</dbReference>
<accession>A0A336N5E4</accession>
<evidence type="ECO:0000256" key="3">
    <source>
        <dbReference type="ARBA" id="ARBA00022692"/>
    </source>
</evidence>